<protein>
    <submittedName>
        <fullName evidence="1">Uncharacterized protein</fullName>
    </submittedName>
</protein>
<reference evidence="1" key="2">
    <citation type="submission" date="2023-05" db="EMBL/GenBank/DDBJ databases">
        <authorList>
            <consortium name="Lawrence Berkeley National Laboratory"/>
            <person name="Steindorff A."/>
            <person name="Hensen N."/>
            <person name="Bonometti L."/>
            <person name="Westerberg I."/>
            <person name="Brannstrom I.O."/>
            <person name="Guillou S."/>
            <person name="Cros-Aarteil S."/>
            <person name="Calhoun S."/>
            <person name="Haridas S."/>
            <person name="Kuo A."/>
            <person name="Mondo S."/>
            <person name="Pangilinan J."/>
            <person name="Riley R."/>
            <person name="Labutti K."/>
            <person name="Andreopoulos B."/>
            <person name="Lipzen A."/>
            <person name="Chen C."/>
            <person name="Yanf M."/>
            <person name="Daum C."/>
            <person name="Ng V."/>
            <person name="Clum A."/>
            <person name="Ohm R."/>
            <person name="Martin F."/>
            <person name="Silar P."/>
            <person name="Natvig D."/>
            <person name="Lalanne C."/>
            <person name="Gautier V."/>
            <person name="Ament-Velasquez S.L."/>
            <person name="Kruys A."/>
            <person name="Hutchinson M.I."/>
            <person name="Powell A.J."/>
            <person name="Barry K."/>
            <person name="Miller A.N."/>
            <person name="Grigoriev I.V."/>
            <person name="Debuchy R."/>
            <person name="Gladieux P."/>
            <person name="Thoren M.H."/>
            <person name="Johannesson H."/>
        </authorList>
    </citation>
    <scope>NUCLEOTIDE SEQUENCE</scope>
    <source>
        <strain evidence="1">CBS 141.50</strain>
    </source>
</reference>
<organism evidence="1 2">
    <name type="scientific">Dichotomopilus funicola</name>
    <dbReference type="NCBI Taxonomy" id="1934379"/>
    <lineage>
        <taxon>Eukaryota</taxon>
        <taxon>Fungi</taxon>
        <taxon>Dikarya</taxon>
        <taxon>Ascomycota</taxon>
        <taxon>Pezizomycotina</taxon>
        <taxon>Sordariomycetes</taxon>
        <taxon>Sordariomycetidae</taxon>
        <taxon>Sordariales</taxon>
        <taxon>Chaetomiaceae</taxon>
        <taxon>Dichotomopilus</taxon>
    </lineage>
</organism>
<gene>
    <name evidence="1" type="ORF">C8A04DRAFT_39275</name>
</gene>
<name>A0AAN6ZKJ7_9PEZI</name>
<proteinExistence type="predicted"/>
<keyword evidence="2" id="KW-1185">Reference proteome</keyword>
<evidence type="ECO:0000313" key="2">
    <source>
        <dbReference type="Proteomes" id="UP001302676"/>
    </source>
</evidence>
<reference evidence="1" key="1">
    <citation type="journal article" date="2023" name="Mol. Phylogenet. Evol.">
        <title>Genome-scale phylogeny and comparative genomics of the fungal order Sordariales.</title>
        <authorList>
            <person name="Hensen N."/>
            <person name="Bonometti L."/>
            <person name="Westerberg I."/>
            <person name="Brannstrom I.O."/>
            <person name="Guillou S."/>
            <person name="Cros-Aarteil S."/>
            <person name="Calhoun S."/>
            <person name="Haridas S."/>
            <person name="Kuo A."/>
            <person name="Mondo S."/>
            <person name="Pangilinan J."/>
            <person name="Riley R."/>
            <person name="LaButti K."/>
            <person name="Andreopoulos B."/>
            <person name="Lipzen A."/>
            <person name="Chen C."/>
            <person name="Yan M."/>
            <person name="Daum C."/>
            <person name="Ng V."/>
            <person name="Clum A."/>
            <person name="Steindorff A."/>
            <person name="Ohm R.A."/>
            <person name="Martin F."/>
            <person name="Silar P."/>
            <person name="Natvig D.O."/>
            <person name="Lalanne C."/>
            <person name="Gautier V."/>
            <person name="Ament-Velasquez S.L."/>
            <person name="Kruys A."/>
            <person name="Hutchinson M.I."/>
            <person name="Powell A.J."/>
            <person name="Barry K."/>
            <person name="Miller A.N."/>
            <person name="Grigoriev I.V."/>
            <person name="Debuchy R."/>
            <person name="Gladieux P."/>
            <person name="Hiltunen Thoren M."/>
            <person name="Johannesson H."/>
        </authorList>
    </citation>
    <scope>NUCLEOTIDE SEQUENCE</scope>
    <source>
        <strain evidence="1">CBS 141.50</strain>
    </source>
</reference>
<sequence>MSTTPTSISTASLSEVSNISGIELPLRPEILWNPEHYIEGSNTAFAAVSADNSPGFFAALDQQKSDGSLRASPMRAQQLNPIPAVFVNTFLNRAFYGNFGSIGPVFVKAYIKMMPERQLVLSGRLPLKVLVNEFKRGNHERVKSMCRAWTGLGEWFLETSVDKKFLQAAIDLVIGDFIDLLDRGEIQEANYYFLALAEGLLRVMEMDNKLAARIAVDALVQGCENAVTHPLVAQFAAMVEYVLQKINLSTTALSGVQRRLSLSTHPQAWLTMVLVWEGDSWLLEVSIATAAVLLQWPAQQTDSARCSR</sequence>
<accession>A0AAN6ZKJ7</accession>
<comment type="caution">
    <text evidence="1">The sequence shown here is derived from an EMBL/GenBank/DDBJ whole genome shotgun (WGS) entry which is preliminary data.</text>
</comment>
<dbReference type="GeneID" id="87821143"/>
<dbReference type="RefSeq" id="XP_062634619.1">
    <property type="nucleotide sequence ID" value="XM_062784530.1"/>
</dbReference>
<evidence type="ECO:0000313" key="1">
    <source>
        <dbReference type="EMBL" id="KAK4141248.1"/>
    </source>
</evidence>
<dbReference type="AlphaFoldDB" id="A0AAN6ZKJ7"/>
<dbReference type="EMBL" id="MU853615">
    <property type="protein sequence ID" value="KAK4141248.1"/>
    <property type="molecule type" value="Genomic_DNA"/>
</dbReference>
<dbReference type="Proteomes" id="UP001302676">
    <property type="component" value="Unassembled WGS sequence"/>
</dbReference>